<dbReference type="AlphaFoldDB" id="A0A0C2JNE8"/>
<comment type="caution">
    <text evidence="1">The sequence shown here is derived from an EMBL/GenBank/DDBJ whole genome shotgun (WGS) entry which is preliminary data.</text>
</comment>
<dbReference type="Proteomes" id="UP000031668">
    <property type="component" value="Unassembled WGS sequence"/>
</dbReference>
<dbReference type="EMBL" id="JWZT01001940">
    <property type="protein sequence ID" value="KII70898.1"/>
    <property type="molecule type" value="Genomic_DNA"/>
</dbReference>
<sequence length="118" mass="13539">MLTAEFLENDDYLKKVAVSYTVKSFTTPSFGLNYFGEPNFKDLLTVKFGAIPYSKNYKVVVNIKYKDQNHASPLSRDPQANSFDKNLTTSIKIKDYLKTKDLVNSFAILKKDLILLRM</sequence>
<name>A0A0C2JNE8_THEKT</name>
<keyword evidence="2" id="KW-1185">Reference proteome</keyword>
<protein>
    <submittedName>
        <fullName evidence="1">Uncharacterized protein</fullName>
    </submittedName>
</protein>
<gene>
    <name evidence="1" type="ORF">RF11_04333</name>
</gene>
<organism evidence="1 2">
    <name type="scientific">Thelohanellus kitauei</name>
    <name type="common">Myxosporean</name>
    <dbReference type="NCBI Taxonomy" id="669202"/>
    <lineage>
        <taxon>Eukaryota</taxon>
        <taxon>Metazoa</taxon>
        <taxon>Cnidaria</taxon>
        <taxon>Myxozoa</taxon>
        <taxon>Myxosporea</taxon>
        <taxon>Bivalvulida</taxon>
        <taxon>Platysporina</taxon>
        <taxon>Myxobolidae</taxon>
        <taxon>Thelohanellus</taxon>
    </lineage>
</organism>
<accession>A0A0C2JNE8</accession>
<proteinExistence type="predicted"/>
<reference evidence="1 2" key="1">
    <citation type="journal article" date="2014" name="Genome Biol. Evol.">
        <title>The genome of the myxosporean Thelohanellus kitauei shows adaptations to nutrient acquisition within its fish host.</title>
        <authorList>
            <person name="Yang Y."/>
            <person name="Xiong J."/>
            <person name="Zhou Z."/>
            <person name="Huo F."/>
            <person name="Miao W."/>
            <person name="Ran C."/>
            <person name="Liu Y."/>
            <person name="Zhang J."/>
            <person name="Feng J."/>
            <person name="Wang M."/>
            <person name="Wang M."/>
            <person name="Wang L."/>
            <person name="Yao B."/>
        </authorList>
    </citation>
    <scope>NUCLEOTIDE SEQUENCE [LARGE SCALE GENOMIC DNA]</scope>
    <source>
        <strain evidence="1">Wuqing</strain>
    </source>
</reference>
<evidence type="ECO:0000313" key="1">
    <source>
        <dbReference type="EMBL" id="KII70898.1"/>
    </source>
</evidence>
<evidence type="ECO:0000313" key="2">
    <source>
        <dbReference type="Proteomes" id="UP000031668"/>
    </source>
</evidence>